<protein>
    <recommendedName>
        <fullName evidence="7">Glucose-methanol-choline oxidoreductase N-terminal domain-containing protein</fullName>
    </recommendedName>
</protein>
<evidence type="ECO:0000256" key="3">
    <source>
        <dbReference type="ARBA" id="ARBA00022630"/>
    </source>
</evidence>
<keyword evidence="6" id="KW-0472">Membrane</keyword>
<name>A0A653CGX0_CALMS</name>
<evidence type="ECO:0000256" key="6">
    <source>
        <dbReference type="SAM" id="Phobius"/>
    </source>
</evidence>
<dbReference type="SUPFAM" id="SSF51905">
    <property type="entry name" value="FAD/NAD(P)-binding domain"/>
    <property type="match status" value="1"/>
</dbReference>
<keyword evidence="3 5" id="KW-0285">Flavoprotein</keyword>
<evidence type="ECO:0000313" key="8">
    <source>
        <dbReference type="EMBL" id="VEN47148.1"/>
    </source>
</evidence>
<reference evidence="8 9" key="1">
    <citation type="submission" date="2019-01" db="EMBL/GenBank/DDBJ databases">
        <authorList>
            <person name="Sayadi A."/>
        </authorList>
    </citation>
    <scope>NUCLEOTIDE SEQUENCE [LARGE SCALE GENOMIC DNA]</scope>
</reference>
<accession>A0A653CGX0</accession>
<keyword evidence="4 5" id="KW-0274">FAD</keyword>
<keyword evidence="6" id="KW-1133">Transmembrane helix</keyword>
<dbReference type="GO" id="GO:0016614">
    <property type="term" value="F:oxidoreductase activity, acting on CH-OH group of donors"/>
    <property type="evidence" value="ECO:0007669"/>
    <property type="project" value="InterPro"/>
</dbReference>
<proteinExistence type="inferred from homology"/>
<organism evidence="8 9">
    <name type="scientific">Callosobruchus maculatus</name>
    <name type="common">Southern cowpea weevil</name>
    <name type="synonym">Pulse bruchid</name>
    <dbReference type="NCBI Taxonomy" id="64391"/>
    <lineage>
        <taxon>Eukaryota</taxon>
        <taxon>Metazoa</taxon>
        <taxon>Ecdysozoa</taxon>
        <taxon>Arthropoda</taxon>
        <taxon>Hexapoda</taxon>
        <taxon>Insecta</taxon>
        <taxon>Pterygota</taxon>
        <taxon>Neoptera</taxon>
        <taxon>Endopterygota</taxon>
        <taxon>Coleoptera</taxon>
        <taxon>Polyphaga</taxon>
        <taxon>Cucujiformia</taxon>
        <taxon>Chrysomeloidea</taxon>
        <taxon>Chrysomelidae</taxon>
        <taxon>Bruchinae</taxon>
        <taxon>Bruchini</taxon>
        <taxon>Callosobruchus</taxon>
    </lineage>
</organism>
<evidence type="ECO:0000313" key="9">
    <source>
        <dbReference type="Proteomes" id="UP000410492"/>
    </source>
</evidence>
<evidence type="ECO:0000256" key="2">
    <source>
        <dbReference type="ARBA" id="ARBA00010790"/>
    </source>
</evidence>
<dbReference type="InterPro" id="IPR012132">
    <property type="entry name" value="GMC_OxRdtase"/>
</dbReference>
<dbReference type="GO" id="GO:0050660">
    <property type="term" value="F:flavin adenine dinucleotide binding"/>
    <property type="evidence" value="ECO:0007669"/>
    <property type="project" value="InterPro"/>
</dbReference>
<dbReference type="Pfam" id="PF00732">
    <property type="entry name" value="GMC_oxred_N"/>
    <property type="match status" value="1"/>
</dbReference>
<dbReference type="EMBL" id="CAACVG010007805">
    <property type="protein sequence ID" value="VEN47148.1"/>
    <property type="molecule type" value="Genomic_DNA"/>
</dbReference>
<evidence type="ECO:0000259" key="7">
    <source>
        <dbReference type="PROSITE" id="PS00623"/>
    </source>
</evidence>
<comment type="cofactor">
    <cofactor evidence="1">
        <name>FAD</name>
        <dbReference type="ChEBI" id="CHEBI:57692"/>
    </cofactor>
</comment>
<dbReference type="AlphaFoldDB" id="A0A653CGX0"/>
<gene>
    <name evidence="8" type="ORF">CALMAC_LOCUS9007</name>
</gene>
<evidence type="ECO:0000256" key="4">
    <source>
        <dbReference type="ARBA" id="ARBA00022827"/>
    </source>
</evidence>
<sequence>MYLKRYILSIIYLVVLMVFHAFINYLDFTEYFTSRTSTEADFTKKIYDYIVVGAGSAGALVARRLAEDENVQVLVLEAGKHVNKLLEIPSLGVILQKTQYDWQYRTVPQDTSCFALDGNSSHWPRGKIVGGSSMLNNLIYVRGHPDDYNEWFQNKEGYNYAKDVLTYFERLEISPSNAGGSVYVDDLPYKTELPKILLKAVKDLGFSMIDNMNTAKQGFGVPKINIINGRRWTTASHFIHSKPWNVLFRTNALADQVRFHANFEAYGVEFLYSGNRYLAKASKGIILSAGVINTPTILMRSGVGPRKHLKEVGIAPRVDLPVGENLQDHITTGFDLVLLNKTLDIGIGTMLSPSSILSYLQEGRGPWTTIGCELIGFIATTKGIPKENSIRPDLQLMIMPLGIVEDTGFHLRRLMGISDYSWNRYFSALNNESTVTFCQCYCARRVEDTSD</sequence>
<dbReference type="PROSITE" id="PS00623">
    <property type="entry name" value="GMC_OXRED_1"/>
    <property type="match status" value="1"/>
</dbReference>
<dbReference type="PANTHER" id="PTHR11552">
    <property type="entry name" value="GLUCOSE-METHANOL-CHOLINE GMC OXIDOREDUCTASE"/>
    <property type="match status" value="1"/>
</dbReference>
<dbReference type="Gene3D" id="3.50.50.60">
    <property type="entry name" value="FAD/NAD(P)-binding domain"/>
    <property type="match status" value="1"/>
</dbReference>
<dbReference type="InterPro" id="IPR000172">
    <property type="entry name" value="GMC_OxRdtase_N"/>
</dbReference>
<dbReference type="InterPro" id="IPR036188">
    <property type="entry name" value="FAD/NAD-bd_sf"/>
</dbReference>
<comment type="similarity">
    <text evidence="2 5">Belongs to the GMC oxidoreductase family.</text>
</comment>
<dbReference type="OrthoDB" id="5428259at2759"/>
<keyword evidence="9" id="KW-1185">Reference proteome</keyword>
<dbReference type="PANTHER" id="PTHR11552:SF147">
    <property type="entry name" value="CHOLINE DEHYDROGENASE, MITOCHONDRIAL"/>
    <property type="match status" value="1"/>
</dbReference>
<feature type="transmembrane region" description="Helical" evidence="6">
    <location>
        <begin position="6"/>
        <end position="26"/>
    </location>
</feature>
<evidence type="ECO:0000256" key="1">
    <source>
        <dbReference type="ARBA" id="ARBA00001974"/>
    </source>
</evidence>
<evidence type="ECO:0000256" key="5">
    <source>
        <dbReference type="RuleBase" id="RU003968"/>
    </source>
</evidence>
<keyword evidence="6" id="KW-0812">Transmembrane</keyword>
<dbReference type="Proteomes" id="UP000410492">
    <property type="component" value="Unassembled WGS sequence"/>
</dbReference>
<feature type="domain" description="Glucose-methanol-choline oxidoreductase N-terminal" evidence="7">
    <location>
        <begin position="126"/>
        <end position="149"/>
    </location>
</feature>